<dbReference type="GO" id="GO:0003677">
    <property type="term" value="F:DNA binding"/>
    <property type="evidence" value="ECO:0007669"/>
    <property type="project" value="InterPro"/>
</dbReference>
<evidence type="ECO:0000313" key="4">
    <source>
        <dbReference type="EMBL" id="PAX51163.1"/>
    </source>
</evidence>
<evidence type="ECO:0000256" key="1">
    <source>
        <dbReference type="SAM" id="MobiDB-lite"/>
    </source>
</evidence>
<keyword evidence="2" id="KW-0812">Transmembrane</keyword>
<feature type="compositionally biased region" description="Low complexity" evidence="1">
    <location>
        <begin position="200"/>
        <end position="216"/>
    </location>
</feature>
<feature type="compositionally biased region" description="Low complexity" evidence="1">
    <location>
        <begin position="144"/>
        <end position="192"/>
    </location>
</feature>
<dbReference type="PANTHER" id="PTHR34475:SF1">
    <property type="entry name" value="CYTOSKELETON PROTEIN RODZ"/>
    <property type="match status" value="1"/>
</dbReference>
<dbReference type="OrthoDB" id="422634at2"/>
<feature type="transmembrane region" description="Helical" evidence="2">
    <location>
        <begin position="105"/>
        <end position="128"/>
    </location>
</feature>
<dbReference type="InterPro" id="IPR025194">
    <property type="entry name" value="RodZ-like_C"/>
</dbReference>
<dbReference type="AlphaFoldDB" id="A0A2A2TBT0"/>
<protein>
    <submittedName>
        <fullName evidence="4">Helix-turn-helix domain-containing protein</fullName>
    </submittedName>
</protein>
<keyword evidence="2" id="KW-0472">Membrane</keyword>
<evidence type="ECO:0000259" key="3">
    <source>
        <dbReference type="SMART" id="SM00530"/>
    </source>
</evidence>
<dbReference type="EMBL" id="NTFS01000457">
    <property type="protein sequence ID" value="PAX51163.1"/>
    <property type="molecule type" value="Genomic_DNA"/>
</dbReference>
<dbReference type="Gene3D" id="1.10.260.40">
    <property type="entry name" value="lambda repressor-like DNA-binding domains"/>
    <property type="match status" value="1"/>
</dbReference>
<dbReference type="RefSeq" id="WP_095724476.1">
    <property type="nucleotide sequence ID" value="NZ_NTFS01000457.1"/>
</dbReference>
<proteinExistence type="predicted"/>
<dbReference type="Pfam" id="PF13464">
    <property type="entry name" value="RodZ_C"/>
    <property type="match status" value="1"/>
</dbReference>
<dbReference type="PANTHER" id="PTHR34475">
    <property type="match status" value="1"/>
</dbReference>
<evidence type="ECO:0000256" key="2">
    <source>
        <dbReference type="SAM" id="Phobius"/>
    </source>
</evidence>
<dbReference type="SUPFAM" id="SSF47413">
    <property type="entry name" value="lambda repressor-like DNA-binding domains"/>
    <property type="match status" value="1"/>
</dbReference>
<dbReference type="SMART" id="SM00530">
    <property type="entry name" value="HTH_XRE"/>
    <property type="match status" value="1"/>
</dbReference>
<dbReference type="CDD" id="cd00093">
    <property type="entry name" value="HTH_XRE"/>
    <property type="match status" value="1"/>
</dbReference>
<dbReference type="InterPro" id="IPR050400">
    <property type="entry name" value="Bact_Cytoskel_RodZ"/>
</dbReference>
<dbReference type="Proteomes" id="UP000218238">
    <property type="component" value="Unassembled WGS sequence"/>
</dbReference>
<name>A0A2A2TBT0_9CYAN</name>
<keyword evidence="2" id="KW-1133">Transmembrane helix</keyword>
<dbReference type="InterPro" id="IPR001387">
    <property type="entry name" value="Cro/C1-type_HTH"/>
</dbReference>
<organism evidence="4 5">
    <name type="scientific">Brunnivagina elsteri CCALA 953</name>
    <dbReference type="NCBI Taxonomy" id="987040"/>
    <lineage>
        <taxon>Bacteria</taxon>
        <taxon>Bacillati</taxon>
        <taxon>Cyanobacteriota</taxon>
        <taxon>Cyanophyceae</taxon>
        <taxon>Nostocales</taxon>
        <taxon>Calotrichaceae</taxon>
        <taxon>Brunnivagina</taxon>
    </lineage>
</organism>
<feature type="region of interest" description="Disordered" evidence="1">
    <location>
        <begin position="143"/>
        <end position="216"/>
    </location>
</feature>
<keyword evidence="5" id="KW-1185">Reference proteome</keyword>
<evidence type="ECO:0000313" key="5">
    <source>
        <dbReference type="Proteomes" id="UP000218238"/>
    </source>
</evidence>
<dbReference type="InterPro" id="IPR010982">
    <property type="entry name" value="Lambda_DNA-bd_dom_sf"/>
</dbReference>
<comment type="caution">
    <text evidence="4">The sequence shown here is derived from an EMBL/GenBank/DDBJ whole genome shotgun (WGS) entry which is preliminary data.</text>
</comment>
<reference evidence="4 5" key="1">
    <citation type="submission" date="2017-08" db="EMBL/GenBank/DDBJ databases">
        <title>Draft genome sequence of filamentous cyanobacterium Calothrix elsteri CCALA 953.</title>
        <authorList>
            <person name="Gagunashvili A.N."/>
            <person name="Elster J."/>
            <person name="Andresson O.S."/>
        </authorList>
    </citation>
    <scope>NUCLEOTIDE SEQUENCE [LARGE SCALE GENOMIC DNA]</scope>
    <source>
        <strain evidence="4 5">CCALA 953</strain>
    </source>
</reference>
<dbReference type="Pfam" id="PF13413">
    <property type="entry name" value="HTH_25"/>
    <property type="match status" value="1"/>
</dbReference>
<gene>
    <name evidence="4" type="ORF">CK510_26315</name>
</gene>
<accession>A0A2A2TBT0</accession>
<feature type="domain" description="HTH cro/C1-type" evidence="3">
    <location>
        <begin position="18"/>
        <end position="79"/>
    </location>
</feature>
<sequence>MKLSNEAQEEQFREIGVYLRQAREEKAISIEEVATHTRIRAAFIEAIEQGRAEDLPEAVFVQGFMRRYCDAIGIDGTILTANFGDLFLPMAYGSENKSIEKKSSLYIPLAVPYVLLLIGASLGLFYILSPKRNGESIVQNNKLTATSTPSPTNTQNSIPVVVSETSTPKASPTQSPTTTSTPEASPTLSPTANPTPTPISTPSVTPTPSISPTIKSGSGVEVEIELQGESWLRVKVDGKTAFEGTLKKGDKQAWTGAKEVSVYSGNAGAVLVSANKKTATVMGGEGSLKFIKYAPEPEVSATAIPSPQ</sequence>